<feature type="transmembrane region" description="Helical" evidence="16">
    <location>
        <begin position="185"/>
        <end position="206"/>
    </location>
</feature>
<evidence type="ECO:0000256" key="12">
    <source>
        <dbReference type="ARBA" id="ARBA00023288"/>
    </source>
</evidence>
<keyword evidence="8" id="KW-0732">Signal</keyword>
<dbReference type="InterPro" id="IPR052337">
    <property type="entry name" value="SAT4-like"/>
</dbReference>
<dbReference type="PANTHER" id="PTHR33048">
    <property type="entry name" value="PTH11-LIKE INTEGRAL MEMBRANE PROTEIN (AFU_ORTHOLOGUE AFUA_5G11245)"/>
    <property type="match status" value="1"/>
</dbReference>
<evidence type="ECO:0000256" key="13">
    <source>
        <dbReference type="ARBA" id="ARBA00038359"/>
    </source>
</evidence>
<keyword evidence="12" id="KW-0449">Lipoprotein</keyword>
<feature type="transmembrane region" description="Helical" evidence="16">
    <location>
        <begin position="300"/>
        <end position="321"/>
    </location>
</feature>
<dbReference type="AlphaFoldDB" id="A0AAD9W5H6"/>
<sequence>MRSRTLGLVATALHISHALSRPNNLGTKLRTLDFSSSQLPPCAAPCFANGISESPCTSTNITCICLHTASISAAMAPCLLASCPTIDQLHTHRYAAVVCDAPVRDDSSWMITSIWTLFSFAFTSVVLRFISRTPYFGVRLGWDDWTILILLVLQIPLNITIHYCVRNGFGQDIWMLEEYQIVAIFKYYFAGELIYLLGVSLLKISVLLQYLRIFNFRIWAYSLMVLSTSYGTAFIIATLASCRPFNYFFHRWQAEYSGTCISIYHKFYASVVINIIADGIITLLPITQIANLQMTFKKKLVVAFIFLAGFVVTGISIARFVVFKQANQANFTYSYIGVSILSVAELNIAIVCASVPAVVSLIRWLNGKRNTTKDSYGTPGGSTAIGPRFNADRKKGSRDRWHGFTDVFSTYGTATLVSSQPRSIAQISNDEFELLEDSIAEESSPQTSSHNEHSRSSDQATDHGPQVDNETPFYGVYPGRTM</sequence>
<dbReference type="InterPro" id="IPR049326">
    <property type="entry name" value="Rhodopsin_dom_fungi"/>
</dbReference>
<organism evidence="18 19">
    <name type="scientific">Phomopsis amygdali</name>
    <name type="common">Fusicoccum amygdali</name>
    <dbReference type="NCBI Taxonomy" id="1214568"/>
    <lineage>
        <taxon>Eukaryota</taxon>
        <taxon>Fungi</taxon>
        <taxon>Dikarya</taxon>
        <taxon>Ascomycota</taxon>
        <taxon>Pezizomycotina</taxon>
        <taxon>Sordariomycetes</taxon>
        <taxon>Sordariomycetidae</taxon>
        <taxon>Diaporthales</taxon>
        <taxon>Diaporthaceae</taxon>
        <taxon>Diaporthe</taxon>
    </lineage>
</organism>
<keyword evidence="7 16" id="KW-0812">Transmembrane</keyword>
<dbReference type="Pfam" id="PF20684">
    <property type="entry name" value="Fung_rhodopsin"/>
    <property type="match status" value="1"/>
</dbReference>
<evidence type="ECO:0000256" key="15">
    <source>
        <dbReference type="SAM" id="MobiDB-lite"/>
    </source>
</evidence>
<keyword evidence="19" id="KW-1185">Reference proteome</keyword>
<name>A0AAD9W5H6_PHOAM</name>
<feature type="domain" description="CFEM" evidence="17">
    <location>
        <begin position="14"/>
        <end position="126"/>
    </location>
</feature>
<comment type="subcellular location">
    <subcellularLocation>
        <location evidence="2">Membrane</location>
        <topology evidence="2">Lipid-anchor</topology>
        <topology evidence="2">GPI-anchor</topology>
    </subcellularLocation>
    <subcellularLocation>
        <location evidence="1">Membrane</location>
        <topology evidence="1">Multi-pass membrane protein</topology>
    </subcellularLocation>
    <subcellularLocation>
        <location evidence="3">Secreted</location>
    </subcellularLocation>
</comment>
<evidence type="ECO:0000256" key="8">
    <source>
        <dbReference type="ARBA" id="ARBA00022729"/>
    </source>
</evidence>
<comment type="caution">
    <text evidence="14">Lacks conserved residue(s) required for the propagation of feature annotation.</text>
</comment>
<evidence type="ECO:0000256" key="1">
    <source>
        <dbReference type="ARBA" id="ARBA00004141"/>
    </source>
</evidence>
<protein>
    <recommendedName>
        <fullName evidence="17">CFEM domain-containing protein</fullName>
    </recommendedName>
</protein>
<feature type="transmembrane region" description="Helical" evidence="16">
    <location>
        <begin position="109"/>
        <end position="130"/>
    </location>
</feature>
<evidence type="ECO:0000256" key="9">
    <source>
        <dbReference type="ARBA" id="ARBA00022989"/>
    </source>
</evidence>
<feature type="disulfide bond" evidence="14">
    <location>
        <begin position="56"/>
        <end position="63"/>
    </location>
</feature>
<evidence type="ECO:0000256" key="5">
    <source>
        <dbReference type="ARBA" id="ARBA00022525"/>
    </source>
</evidence>
<evidence type="ECO:0000256" key="7">
    <source>
        <dbReference type="ARBA" id="ARBA00022692"/>
    </source>
</evidence>
<evidence type="ECO:0000256" key="16">
    <source>
        <dbReference type="SAM" id="Phobius"/>
    </source>
</evidence>
<evidence type="ECO:0000256" key="14">
    <source>
        <dbReference type="PROSITE-ProRule" id="PRU01356"/>
    </source>
</evidence>
<evidence type="ECO:0000313" key="18">
    <source>
        <dbReference type="EMBL" id="KAK2606580.1"/>
    </source>
</evidence>
<keyword evidence="6" id="KW-0325">Glycoprotein</keyword>
<evidence type="ECO:0000256" key="3">
    <source>
        <dbReference type="ARBA" id="ARBA00004613"/>
    </source>
</evidence>
<feature type="transmembrane region" description="Helical" evidence="16">
    <location>
        <begin position="142"/>
        <end position="165"/>
    </location>
</feature>
<evidence type="ECO:0000256" key="4">
    <source>
        <dbReference type="ARBA" id="ARBA00010031"/>
    </source>
</evidence>
<dbReference type="GO" id="GO:0005576">
    <property type="term" value="C:extracellular region"/>
    <property type="evidence" value="ECO:0007669"/>
    <property type="project" value="UniProtKB-SubCell"/>
</dbReference>
<comment type="similarity">
    <text evidence="13">Belongs to the SAT4 family.</text>
</comment>
<dbReference type="PROSITE" id="PS52012">
    <property type="entry name" value="CFEM"/>
    <property type="match status" value="1"/>
</dbReference>
<gene>
    <name evidence="18" type="ORF">N8I77_005319</name>
</gene>
<dbReference type="Pfam" id="PF05730">
    <property type="entry name" value="CFEM"/>
    <property type="match status" value="1"/>
</dbReference>
<evidence type="ECO:0000256" key="11">
    <source>
        <dbReference type="ARBA" id="ARBA00023157"/>
    </source>
</evidence>
<dbReference type="InterPro" id="IPR008427">
    <property type="entry name" value="Extracellular_membr_CFEM_dom"/>
</dbReference>
<dbReference type="PANTHER" id="PTHR33048:SF160">
    <property type="entry name" value="SAT4 FAMILY MEMBRANE PROTEIN"/>
    <property type="match status" value="1"/>
</dbReference>
<keyword evidence="6" id="KW-0336">GPI-anchor</keyword>
<dbReference type="Proteomes" id="UP001265746">
    <property type="component" value="Unassembled WGS sequence"/>
</dbReference>
<feature type="transmembrane region" description="Helical" evidence="16">
    <location>
        <begin position="218"/>
        <end position="240"/>
    </location>
</feature>
<proteinExistence type="inferred from homology"/>
<keyword evidence="9 16" id="KW-1133">Transmembrane helix</keyword>
<dbReference type="SMART" id="SM00747">
    <property type="entry name" value="CFEM"/>
    <property type="match status" value="1"/>
</dbReference>
<evidence type="ECO:0000259" key="17">
    <source>
        <dbReference type="PROSITE" id="PS52012"/>
    </source>
</evidence>
<evidence type="ECO:0000256" key="2">
    <source>
        <dbReference type="ARBA" id="ARBA00004589"/>
    </source>
</evidence>
<dbReference type="EMBL" id="JAUJFL010000003">
    <property type="protein sequence ID" value="KAK2606580.1"/>
    <property type="molecule type" value="Genomic_DNA"/>
</dbReference>
<comment type="similarity">
    <text evidence="4">Belongs to the RBT5 family.</text>
</comment>
<keyword evidence="10 16" id="KW-0472">Membrane</keyword>
<feature type="transmembrane region" description="Helical" evidence="16">
    <location>
        <begin position="333"/>
        <end position="359"/>
    </location>
</feature>
<accession>A0AAD9W5H6</accession>
<evidence type="ECO:0000313" key="19">
    <source>
        <dbReference type="Proteomes" id="UP001265746"/>
    </source>
</evidence>
<reference evidence="18" key="1">
    <citation type="submission" date="2023-06" db="EMBL/GenBank/DDBJ databases">
        <authorList>
            <person name="Noh H."/>
        </authorList>
    </citation>
    <scope>NUCLEOTIDE SEQUENCE</scope>
    <source>
        <strain evidence="18">DUCC20226</strain>
    </source>
</reference>
<keyword evidence="5" id="KW-0964">Secreted</keyword>
<evidence type="ECO:0000256" key="10">
    <source>
        <dbReference type="ARBA" id="ARBA00023136"/>
    </source>
</evidence>
<keyword evidence="11 14" id="KW-1015">Disulfide bond</keyword>
<evidence type="ECO:0000256" key="6">
    <source>
        <dbReference type="ARBA" id="ARBA00022622"/>
    </source>
</evidence>
<feature type="region of interest" description="Disordered" evidence="15">
    <location>
        <begin position="439"/>
        <end position="482"/>
    </location>
</feature>
<dbReference type="GO" id="GO:0098552">
    <property type="term" value="C:side of membrane"/>
    <property type="evidence" value="ECO:0007669"/>
    <property type="project" value="UniProtKB-KW"/>
</dbReference>
<feature type="region of interest" description="Disordered" evidence="15">
    <location>
        <begin position="373"/>
        <end position="397"/>
    </location>
</feature>
<feature type="transmembrane region" description="Helical" evidence="16">
    <location>
        <begin position="267"/>
        <end position="288"/>
    </location>
</feature>
<comment type="caution">
    <text evidence="18">The sequence shown here is derived from an EMBL/GenBank/DDBJ whole genome shotgun (WGS) entry which is preliminary data.</text>
</comment>